<gene>
    <name evidence="1" type="ORF">TTAC_LOCUS10914</name>
</gene>
<dbReference type="STRING" id="6205.A0A0R3XBK4"/>
<organism evidence="3">
    <name type="scientific">Hydatigena taeniaeformis</name>
    <name type="common">Feline tapeworm</name>
    <name type="synonym">Taenia taeniaeformis</name>
    <dbReference type="NCBI Taxonomy" id="6205"/>
    <lineage>
        <taxon>Eukaryota</taxon>
        <taxon>Metazoa</taxon>
        <taxon>Spiralia</taxon>
        <taxon>Lophotrochozoa</taxon>
        <taxon>Platyhelminthes</taxon>
        <taxon>Cestoda</taxon>
        <taxon>Eucestoda</taxon>
        <taxon>Cyclophyllidea</taxon>
        <taxon>Taeniidae</taxon>
        <taxon>Hydatigera</taxon>
    </lineage>
</organism>
<dbReference type="Proteomes" id="UP000274429">
    <property type="component" value="Unassembled WGS sequence"/>
</dbReference>
<sequence>MELGGISSLSAPVNSISRPQSLSVHDLRSLDGTHMPTEMDLSSIRRARYRARKNRRLDDSVLRPLVAEILLLIQRLPFLCQKSKLQPNKLKIDIDATAVVYHLKFEEATKFRQWLTAIKEHRSYDQYQSAINSSGRVTTNPTVSITVANAPPPDPSSIGQPPTRPNNISLYNASLGRQHKLAKSTNKLSNEHITTMEKLAAKLENAYEEVEKAKTMILTNIPENDSTEGDNSSPTQSVFFSPVPFSSFEGRTSSTVTAHRRFSSISSTTSMCTAVQGPATEVIEAKCTKPSHGIVDSTALTFVQAAIKFSDEAKRYIEEANEGKS</sequence>
<name>A0A0R3XBK4_HYDTA</name>
<protein>
    <submittedName>
        <fullName evidence="3">PH domain-containing protein</fullName>
    </submittedName>
</protein>
<reference evidence="1 2" key="2">
    <citation type="submission" date="2018-11" db="EMBL/GenBank/DDBJ databases">
        <authorList>
            <consortium name="Pathogen Informatics"/>
        </authorList>
    </citation>
    <scope>NUCLEOTIDE SEQUENCE [LARGE SCALE GENOMIC DNA]</scope>
</reference>
<proteinExistence type="predicted"/>
<evidence type="ECO:0000313" key="3">
    <source>
        <dbReference type="WBParaSite" id="TTAC_0001093101-mRNA-1"/>
    </source>
</evidence>
<reference evidence="3" key="1">
    <citation type="submission" date="2017-02" db="UniProtKB">
        <authorList>
            <consortium name="WormBaseParasite"/>
        </authorList>
    </citation>
    <scope>IDENTIFICATION</scope>
</reference>
<evidence type="ECO:0000313" key="1">
    <source>
        <dbReference type="EMBL" id="VDM35894.1"/>
    </source>
</evidence>
<keyword evidence="2" id="KW-1185">Reference proteome</keyword>
<dbReference type="EMBL" id="UYWX01022515">
    <property type="protein sequence ID" value="VDM35894.1"/>
    <property type="molecule type" value="Genomic_DNA"/>
</dbReference>
<dbReference type="AlphaFoldDB" id="A0A0R3XBK4"/>
<accession>A0A0R3XBK4</accession>
<dbReference type="OrthoDB" id="6287160at2759"/>
<evidence type="ECO:0000313" key="2">
    <source>
        <dbReference type="Proteomes" id="UP000274429"/>
    </source>
</evidence>
<dbReference type="WBParaSite" id="TTAC_0001093101-mRNA-1">
    <property type="protein sequence ID" value="TTAC_0001093101-mRNA-1"/>
    <property type="gene ID" value="TTAC_0001093101"/>
</dbReference>